<dbReference type="GO" id="GO:0005524">
    <property type="term" value="F:ATP binding"/>
    <property type="evidence" value="ECO:0007669"/>
    <property type="project" value="InterPro"/>
</dbReference>
<dbReference type="Proteomes" id="UP000887540">
    <property type="component" value="Unplaced"/>
</dbReference>
<proteinExistence type="predicted"/>
<keyword evidence="2" id="KW-1185">Reference proteome</keyword>
<dbReference type="AlphaFoldDB" id="A0A914EAB5"/>
<name>A0A914EAB5_9BILA</name>
<dbReference type="InterPro" id="IPR011009">
    <property type="entry name" value="Kinase-like_dom_sf"/>
</dbReference>
<evidence type="ECO:0000259" key="1">
    <source>
        <dbReference type="PROSITE" id="PS50011"/>
    </source>
</evidence>
<dbReference type="GO" id="GO:0004672">
    <property type="term" value="F:protein kinase activity"/>
    <property type="evidence" value="ECO:0007669"/>
    <property type="project" value="InterPro"/>
</dbReference>
<organism evidence="2 3">
    <name type="scientific">Acrobeloides nanus</name>
    <dbReference type="NCBI Taxonomy" id="290746"/>
    <lineage>
        <taxon>Eukaryota</taxon>
        <taxon>Metazoa</taxon>
        <taxon>Ecdysozoa</taxon>
        <taxon>Nematoda</taxon>
        <taxon>Chromadorea</taxon>
        <taxon>Rhabditida</taxon>
        <taxon>Tylenchina</taxon>
        <taxon>Cephalobomorpha</taxon>
        <taxon>Cephaloboidea</taxon>
        <taxon>Cephalobidae</taxon>
        <taxon>Acrobeloides</taxon>
    </lineage>
</organism>
<feature type="domain" description="Protein kinase" evidence="1">
    <location>
        <begin position="1"/>
        <end position="69"/>
    </location>
</feature>
<evidence type="ECO:0000313" key="2">
    <source>
        <dbReference type="Proteomes" id="UP000887540"/>
    </source>
</evidence>
<dbReference type="SUPFAM" id="SSF56112">
    <property type="entry name" value="Protein kinase-like (PK-like)"/>
    <property type="match status" value="1"/>
</dbReference>
<accession>A0A914EAB5</accession>
<dbReference type="Gene3D" id="1.10.510.10">
    <property type="entry name" value="Transferase(Phosphotransferase) domain 1"/>
    <property type="match status" value="1"/>
</dbReference>
<evidence type="ECO:0000313" key="3">
    <source>
        <dbReference type="WBParaSite" id="ACRNAN_scaffold6824.g32132.t1"/>
    </source>
</evidence>
<dbReference type="PROSITE" id="PS50011">
    <property type="entry name" value="PROTEIN_KINASE_DOM"/>
    <property type="match status" value="1"/>
</dbReference>
<dbReference type="InterPro" id="IPR000719">
    <property type="entry name" value="Prot_kinase_dom"/>
</dbReference>
<dbReference type="Pfam" id="PF00069">
    <property type="entry name" value="Pkinase"/>
    <property type="match status" value="1"/>
</dbReference>
<sequence>MKVQLKSYHHKLSVVGTSIYIAPEVYTQNYDVKADLWSVGVTMLKCVAGGVPNFNSKTWINTRHIWTKK</sequence>
<protein>
    <submittedName>
        <fullName evidence="3">Protein kinase domain-containing protein</fullName>
    </submittedName>
</protein>
<dbReference type="WBParaSite" id="ACRNAN_scaffold6824.g32132.t1">
    <property type="protein sequence ID" value="ACRNAN_scaffold6824.g32132.t1"/>
    <property type="gene ID" value="ACRNAN_scaffold6824.g32132"/>
</dbReference>
<reference evidence="3" key="1">
    <citation type="submission" date="2022-11" db="UniProtKB">
        <authorList>
            <consortium name="WormBaseParasite"/>
        </authorList>
    </citation>
    <scope>IDENTIFICATION</scope>
</reference>